<sequence>MDKEEISSTFQELENGKNEIQEVLQFRKEQSATIALQELKNVLNDSEKDDLTTPFNIDPRCIDLLLGEYQKGIDLLQKKYISSGSFENMLERIFSVGNNKDEILGMLDKELVLQENLIDETVKLEETLEMKKELSQKILNAIRRKNSENFNSKETRIQELLSAISEKLLEKEKVTEIFAEEEMKSHYNYDNDSICDVFDEEFISLIDDAIKEDSLNE</sequence>
<dbReference type="EMBL" id="LXPE01000018">
    <property type="protein sequence ID" value="OBA26428.1"/>
    <property type="molecule type" value="Genomic_DNA"/>
</dbReference>
<protein>
    <submittedName>
        <fullName evidence="1">Uncharacterized protein</fullName>
    </submittedName>
</protein>
<dbReference type="AlphaFoldDB" id="A0A1B7TCJ0"/>
<evidence type="ECO:0000313" key="1">
    <source>
        <dbReference type="EMBL" id="OBA26428.1"/>
    </source>
</evidence>
<dbReference type="Proteomes" id="UP000092321">
    <property type="component" value="Unassembled WGS sequence"/>
</dbReference>
<proteinExistence type="predicted"/>
<keyword evidence="2" id="KW-1185">Reference proteome</keyword>
<gene>
    <name evidence="1" type="ORF">HANVADRAFT_53166</name>
</gene>
<dbReference type="OrthoDB" id="3972650at2759"/>
<evidence type="ECO:0000313" key="2">
    <source>
        <dbReference type="Proteomes" id="UP000092321"/>
    </source>
</evidence>
<reference evidence="2" key="1">
    <citation type="journal article" date="2016" name="Proc. Natl. Acad. Sci. U.S.A.">
        <title>Comparative genomics of biotechnologically important yeasts.</title>
        <authorList>
            <person name="Riley R."/>
            <person name="Haridas S."/>
            <person name="Wolfe K.H."/>
            <person name="Lopes M.R."/>
            <person name="Hittinger C.T."/>
            <person name="Goeker M."/>
            <person name="Salamov A.A."/>
            <person name="Wisecaver J.H."/>
            <person name="Long T.M."/>
            <person name="Calvey C.H."/>
            <person name="Aerts A.L."/>
            <person name="Barry K.W."/>
            <person name="Choi C."/>
            <person name="Clum A."/>
            <person name="Coughlan A.Y."/>
            <person name="Deshpande S."/>
            <person name="Douglass A.P."/>
            <person name="Hanson S.J."/>
            <person name="Klenk H.-P."/>
            <person name="LaButti K.M."/>
            <person name="Lapidus A."/>
            <person name="Lindquist E.A."/>
            <person name="Lipzen A.M."/>
            <person name="Meier-Kolthoff J.P."/>
            <person name="Ohm R.A."/>
            <person name="Otillar R.P."/>
            <person name="Pangilinan J.L."/>
            <person name="Peng Y."/>
            <person name="Rokas A."/>
            <person name="Rosa C.A."/>
            <person name="Scheuner C."/>
            <person name="Sibirny A.A."/>
            <person name="Slot J.C."/>
            <person name="Stielow J.B."/>
            <person name="Sun H."/>
            <person name="Kurtzman C.P."/>
            <person name="Blackwell M."/>
            <person name="Grigoriev I.V."/>
            <person name="Jeffries T.W."/>
        </authorList>
    </citation>
    <scope>NUCLEOTIDE SEQUENCE [LARGE SCALE GENOMIC DNA]</scope>
    <source>
        <strain evidence="2">NRRL Y-1626</strain>
    </source>
</reference>
<accession>A0A1B7TCJ0</accession>
<name>A0A1B7TCJ0_9ASCO</name>
<organism evidence="1 2">
    <name type="scientific">Hanseniaspora valbyensis NRRL Y-1626</name>
    <dbReference type="NCBI Taxonomy" id="766949"/>
    <lineage>
        <taxon>Eukaryota</taxon>
        <taxon>Fungi</taxon>
        <taxon>Dikarya</taxon>
        <taxon>Ascomycota</taxon>
        <taxon>Saccharomycotina</taxon>
        <taxon>Saccharomycetes</taxon>
        <taxon>Saccharomycodales</taxon>
        <taxon>Saccharomycodaceae</taxon>
        <taxon>Hanseniaspora</taxon>
    </lineage>
</organism>
<comment type="caution">
    <text evidence="1">The sequence shown here is derived from an EMBL/GenBank/DDBJ whole genome shotgun (WGS) entry which is preliminary data.</text>
</comment>